<dbReference type="PROSITE" id="PS50089">
    <property type="entry name" value="ZF_RING_2"/>
    <property type="match status" value="1"/>
</dbReference>
<dbReference type="GO" id="GO:0090734">
    <property type="term" value="C:site of DNA damage"/>
    <property type="evidence" value="ECO:0007669"/>
    <property type="project" value="TreeGrafter"/>
</dbReference>
<dbReference type="GO" id="GO:0016567">
    <property type="term" value="P:protein ubiquitination"/>
    <property type="evidence" value="ECO:0007669"/>
    <property type="project" value="TreeGrafter"/>
</dbReference>
<dbReference type="InterPro" id="IPR001841">
    <property type="entry name" value="Znf_RING"/>
</dbReference>
<dbReference type="PANTHER" id="PTHR46569:SF1">
    <property type="entry name" value="E3 UBIQUITIN-PROTEIN LIGASE RFWD3-RELATED"/>
    <property type="match status" value="1"/>
</dbReference>
<comment type="caution">
    <text evidence="5">The sequence shown here is derived from an EMBL/GenBank/DDBJ whole genome shotgun (WGS) entry which is preliminary data.</text>
</comment>
<dbReference type="AlphaFoldDB" id="A0AAD5Q775"/>
<feature type="region of interest" description="Disordered" evidence="3">
    <location>
        <begin position="443"/>
        <end position="480"/>
    </location>
</feature>
<sequence length="480" mass="52786">MHRTRSHTSGAAYGGRVDALSGARPIAHSASSMAHAAATVKSQECHICLEDLRQDLAACPCGHVYHEMCILQALEVNAQCPICRRQANGRQLIRLYFDVPADSNASGNGTATISVSTSGDRYGDSHTAALNDRVAVLIDRLQWQKKQHEMLLTEMKRLRHQSEQLLTDKQTLMQRVTALEMNKNELLSKVAKYQVELSRQAEASRQMALNQSIINYLNTCDGEALEEEVQNPRELIAALKKACKFRHDQYQKVVKEKMRLKAMLQGAGPQPVVARKSEEADERAFGKARLKSPMENKRVLHAHDYAQPPHEMKKRRVTISPPPAAMNTAQPAATSPFVPRAEPSSAFRANAYTDVAVRPMAPRAAPFGRSSYNPSQYGAYNITPSNEPPVQVSDHAVCRRGYDETGKLTTFFLPKESKRSASGLPSTQRKAVPGMHDLLGIPHRSSASAGGLAGPHGPRGAPVDGRREYALTSWLSKGQS</sequence>
<keyword evidence="1" id="KW-0863">Zinc-finger</keyword>
<dbReference type="InterPro" id="IPR013083">
    <property type="entry name" value="Znf_RING/FYVE/PHD"/>
</dbReference>
<dbReference type="InterPro" id="IPR052639">
    <property type="entry name" value="TRAIP_ubiq-protein_ligase"/>
</dbReference>
<keyword evidence="6" id="KW-1185">Reference proteome</keyword>
<dbReference type="GO" id="GO:0008270">
    <property type="term" value="F:zinc ion binding"/>
    <property type="evidence" value="ECO:0007669"/>
    <property type="project" value="UniProtKB-KW"/>
</dbReference>
<feature type="coiled-coil region" evidence="2">
    <location>
        <begin position="138"/>
        <end position="196"/>
    </location>
</feature>
<dbReference type="GO" id="GO:0031297">
    <property type="term" value="P:replication fork processing"/>
    <property type="evidence" value="ECO:0007669"/>
    <property type="project" value="TreeGrafter"/>
</dbReference>
<protein>
    <recommendedName>
        <fullName evidence="4">RING-type domain-containing protein</fullName>
    </recommendedName>
</protein>
<evidence type="ECO:0000256" key="1">
    <source>
        <dbReference type="PROSITE-ProRule" id="PRU00175"/>
    </source>
</evidence>
<evidence type="ECO:0000256" key="3">
    <source>
        <dbReference type="SAM" id="MobiDB-lite"/>
    </source>
</evidence>
<dbReference type="Proteomes" id="UP001209570">
    <property type="component" value="Unassembled WGS sequence"/>
</dbReference>
<organism evidence="5 6">
    <name type="scientific">Pythium insidiosum</name>
    <name type="common">Pythiosis disease agent</name>
    <dbReference type="NCBI Taxonomy" id="114742"/>
    <lineage>
        <taxon>Eukaryota</taxon>
        <taxon>Sar</taxon>
        <taxon>Stramenopiles</taxon>
        <taxon>Oomycota</taxon>
        <taxon>Peronosporomycetes</taxon>
        <taxon>Pythiales</taxon>
        <taxon>Pythiaceae</taxon>
        <taxon>Pythium</taxon>
    </lineage>
</organism>
<evidence type="ECO:0000313" key="5">
    <source>
        <dbReference type="EMBL" id="KAJ0401520.1"/>
    </source>
</evidence>
<dbReference type="EMBL" id="JAKCXM010000126">
    <property type="protein sequence ID" value="KAJ0401520.1"/>
    <property type="molecule type" value="Genomic_DNA"/>
</dbReference>
<dbReference type="PANTHER" id="PTHR46569">
    <property type="entry name" value="E3 UBIQUITIN-PROTEIN LIGASE TRAIP"/>
    <property type="match status" value="1"/>
</dbReference>
<gene>
    <name evidence="5" type="ORF">P43SY_009380</name>
</gene>
<keyword evidence="1" id="KW-0862">Zinc</keyword>
<feature type="domain" description="RING-type" evidence="4">
    <location>
        <begin position="45"/>
        <end position="84"/>
    </location>
</feature>
<evidence type="ECO:0000256" key="2">
    <source>
        <dbReference type="SAM" id="Coils"/>
    </source>
</evidence>
<dbReference type="SUPFAM" id="SSF57850">
    <property type="entry name" value="RING/U-box"/>
    <property type="match status" value="1"/>
</dbReference>
<dbReference type="GO" id="GO:0005634">
    <property type="term" value="C:nucleus"/>
    <property type="evidence" value="ECO:0007669"/>
    <property type="project" value="TreeGrafter"/>
</dbReference>
<proteinExistence type="predicted"/>
<dbReference type="Gene3D" id="3.30.40.10">
    <property type="entry name" value="Zinc/RING finger domain, C3HC4 (zinc finger)"/>
    <property type="match status" value="1"/>
</dbReference>
<reference evidence="5" key="1">
    <citation type="submission" date="2021-12" db="EMBL/GenBank/DDBJ databases">
        <title>Prjna785345.</title>
        <authorList>
            <person name="Rujirawat T."/>
            <person name="Krajaejun T."/>
        </authorList>
    </citation>
    <scope>NUCLEOTIDE SEQUENCE</scope>
    <source>
        <strain evidence="5">Pi057C3</strain>
    </source>
</reference>
<evidence type="ECO:0000259" key="4">
    <source>
        <dbReference type="PROSITE" id="PS50089"/>
    </source>
</evidence>
<keyword evidence="1" id="KW-0479">Metal-binding</keyword>
<name>A0AAD5Q775_PYTIN</name>
<evidence type="ECO:0000313" key="6">
    <source>
        <dbReference type="Proteomes" id="UP001209570"/>
    </source>
</evidence>
<dbReference type="GO" id="GO:0061630">
    <property type="term" value="F:ubiquitin protein ligase activity"/>
    <property type="evidence" value="ECO:0007669"/>
    <property type="project" value="TreeGrafter"/>
</dbReference>
<dbReference type="Pfam" id="PF13639">
    <property type="entry name" value="zf-RING_2"/>
    <property type="match status" value="1"/>
</dbReference>
<dbReference type="SMART" id="SM00184">
    <property type="entry name" value="RING"/>
    <property type="match status" value="1"/>
</dbReference>
<keyword evidence="2" id="KW-0175">Coiled coil</keyword>
<accession>A0AAD5Q775</accession>